<accession>A0A2J5I042</accession>
<gene>
    <name evidence="1" type="ORF">BDW42DRAFT_200227</name>
</gene>
<dbReference type="Pfam" id="PF10294">
    <property type="entry name" value="Methyltransf_16"/>
    <property type="match status" value="1"/>
</dbReference>
<dbReference type="GO" id="GO:0008757">
    <property type="term" value="F:S-adenosylmethionine-dependent methyltransferase activity"/>
    <property type="evidence" value="ECO:0007669"/>
    <property type="project" value="UniProtKB-ARBA"/>
</dbReference>
<dbReference type="InterPro" id="IPR029063">
    <property type="entry name" value="SAM-dependent_MTases_sf"/>
</dbReference>
<dbReference type="PANTHER" id="PTHR14614">
    <property type="entry name" value="HEPATOCELLULAR CARCINOMA-ASSOCIATED ANTIGEN"/>
    <property type="match status" value="1"/>
</dbReference>
<dbReference type="EMBL" id="KZ559522">
    <property type="protein sequence ID" value="PLN82999.1"/>
    <property type="molecule type" value="Genomic_DNA"/>
</dbReference>
<name>A0A2J5I042_9EURO</name>
<dbReference type="SUPFAM" id="SSF53335">
    <property type="entry name" value="S-adenosyl-L-methionine-dependent methyltransferases"/>
    <property type="match status" value="1"/>
</dbReference>
<dbReference type="GO" id="GO:0005829">
    <property type="term" value="C:cytosol"/>
    <property type="evidence" value="ECO:0007669"/>
    <property type="project" value="TreeGrafter"/>
</dbReference>
<reference evidence="2" key="1">
    <citation type="submission" date="2017-12" db="EMBL/GenBank/DDBJ databases">
        <authorList>
            <consortium name="DOE Joint Genome Institute"/>
            <person name="Mondo S.J."/>
            <person name="Kjaerbolling I."/>
            <person name="Vesth T.C."/>
            <person name="Frisvad J.C."/>
            <person name="Nybo J.L."/>
            <person name="Theobald S."/>
            <person name="Kuo A."/>
            <person name="Bowyer P."/>
            <person name="Matsuda Y."/>
            <person name="Lyhne E.K."/>
            <person name="Kogle M.E."/>
            <person name="Clum A."/>
            <person name="Lipzen A."/>
            <person name="Salamov A."/>
            <person name="Ngan C.Y."/>
            <person name="Daum C."/>
            <person name="Chiniquy J."/>
            <person name="Barry K."/>
            <person name="LaButti K."/>
            <person name="Haridas S."/>
            <person name="Simmons B.A."/>
            <person name="Magnuson J.K."/>
            <person name="Mortensen U.H."/>
            <person name="Larsen T.O."/>
            <person name="Grigoriev I.V."/>
            <person name="Baker S.E."/>
            <person name="Andersen M.R."/>
            <person name="Nordberg H.P."/>
            <person name="Cantor M.N."/>
            <person name="Hua S.X."/>
        </authorList>
    </citation>
    <scope>NUCLEOTIDE SEQUENCE [LARGE SCALE GENOMIC DNA]</scope>
    <source>
        <strain evidence="2">IBT 19404</strain>
    </source>
</reference>
<dbReference type="InterPro" id="IPR019410">
    <property type="entry name" value="Methyltransf_16"/>
</dbReference>
<organism evidence="1 2">
    <name type="scientific">Aspergillus taichungensis</name>
    <dbReference type="NCBI Taxonomy" id="482145"/>
    <lineage>
        <taxon>Eukaryota</taxon>
        <taxon>Fungi</taxon>
        <taxon>Dikarya</taxon>
        <taxon>Ascomycota</taxon>
        <taxon>Pezizomycotina</taxon>
        <taxon>Eurotiomycetes</taxon>
        <taxon>Eurotiomycetidae</taxon>
        <taxon>Eurotiales</taxon>
        <taxon>Aspergillaceae</taxon>
        <taxon>Aspergillus</taxon>
        <taxon>Aspergillus subgen. Circumdati</taxon>
    </lineage>
</organism>
<proteinExistence type="predicted"/>
<dbReference type="Proteomes" id="UP000235023">
    <property type="component" value="Unassembled WGS sequence"/>
</dbReference>
<evidence type="ECO:0000313" key="2">
    <source>
        <dbReference type="Proteomes" id="UP000235023"/>
    </source>
</evidence>
<dbReference type="AlphaFoldDB" id="A0A2J5I042"/>
<dbReference type="PANTHER" id="PTHR14614:SF132">
    <property type="entry name" value="PROTEIN-LYSINE METHYLTRANSFERASE C42C1.13"/>
    <property type="match status" value="1"/>
</dbReference>
<evidence type="ECO:0000313" key="1">
    <source>
        <dbReference type="EMBL" id="PLN82999.1"/>
    </source>
</evidence>
<sequence length="369" mass="40154">MVYYIRFLKTPRVQKQKTGALSVSALICITTDLGDAFLAEDVDLLVSLNASNADQVLYQERVKWTASKREVPIALGPFPPHLSKHALVLSVSAPTDPRKPRAPFADTLLPGQQNAAPLVISGWSASFGGSESPVAEKLVERRFGPQGLRIWEETGNSIARHIWDAALASVTYLQQLATTETSAAPPVLRDLLTDSQSRSATNPLHAVELGSGCGIVGISLAQTLPNCNVVLTDLPEVEDIVTQNISVSQPAPASRVTFCTLDWDDEDLPEEVTNGGAIDLVLVSDCTYNADSLPALVSVLDRLVQKSPDVLVLVALKRRHDSEEAFFDLMRGAGLCSLHRHCMRLPAQHGLSDQIEIYCYARADRHQEM</sequence>
<protein>
    <submittedName>
        <fullName evidence="1">UPF0665 family protein c</fullName>
    </submittedName>
</protein>
<keyword evidence="2" id="KW-1185">Reference proteome</keyword>
<dbReference type="OrthoDB" id="413520at2759"/>
<dbReference type="Gene3D" id="3.40.50.150">
    <property type="entry name" value="Vaccinia Virus protein VP39"/>
    <property type="match status" value="1"/>
</dbReference>